<proteinExistence type="inferred from homology"/>
<evidence type="ECO:0000256" key="2">
    <source>
        <dbReference type="ARBA" id="ARBA00022490"/>
    </source>
</evidence>
<feature type="compositionally biased region" description="Basic and acidic residues" evidence="7">
    <location>
        <begin position="84"/>
        <end position="114"/>
    </location>
</feature>
<comment type="subcellular location">
    <subcellularLocation>
        <location evidence="1">Cytoplasm</location>
    </subcellularLocation>
</comment>
<dbReference type="PANTHER" id="PTHR33347:SF27">
    <property type="entry name" value="PROTEIN SOB FIVE-LIKE 3-RELATED"/>
    <property type="match status" value="1"/>
</dbReference>
<feature type="compositionally biased region" description="Polar residues" evidence="7">
    <location>
        <begin position="39"/>
        <end position="52"/>
    </location>
</feature>
<keyword evidence="4" id="KW-0932">Cytokinin signaling pathway</keyword>
<evidence type="ECO:0000256" key="1">
    <source>
        <dbReference type="ARBA" id="ARBA00004496"/>
    </source>
</evidence>
<evidence type="ECO:0000313" key="8">
    <source>
        <dbReference type="EMBL" id="KCW51995.1"/>
    </source>
</evidence>
<dbReference type="eggNOG" id="ENOG502S95J">
    <property type="taxonomic scope" value="Eukaryota"/>
</dbReference>
<organism evidence="8">
    <name type="scientific">Eucalyptus grandis</name>
    <name type="common">Flooded gum</name>
    <dbReference type="NCBI Taxonomy" id="71139"/>
    <lineage>
        <taxon>Eukaryota</taxon>
        <taxon>Viridiplantae</taxon>
        <taxon>Streptophyta</taxon>
        <taxon>Embryophyta</taxon>
        <taxon>Tracheophyta</taxon>
        <taxon>Spermatophyta</taxon>
        <taxon>Magnoliopsida</taxon>
        <taxon>eudicotyledons</taxon>
        <taxon>Gunneridae</taxon>
        <taxon>Pentapetalae</taxon>
        <taxon>rosids</taxon>
        <taxon>malvids</taxon>
        <taxon>Myrtales</taxon>
        <taxon>Myrtaceae</taxon>
        <taxon>Myrtoideae</taxon>
        <taxon>Eucalypteae</taxon>
        <taxon>Eucalyptus</taxon>
    </lineage>
</organism>
<keyword evidence="5" id="KW-0539">Nucleus</keyword>
<dbReference type="InterPro" id="IPR044670">
    <property type="entry name" value="SOFL"/>
</dbReference>
<evidence type="ECO:0000256" key="5">
    <source>
        <dbReference type="ARBA" id="ARBA00023242"/>
    </source>
</evidence>
<dbReference type="OMA" id="NHEFKHA"/>
<dbReference type="GO" id="GO:0009736">
    <property type="term" value="P:cytokinin-activated signaling pathway"/>
    <property type="evidence" value="ECO:0007669"/>
    <property type="project" value="UniProtKB-KW"/>
</dbReference>
<dbReference type="KEGG" id="egr:104422061"/>
<dbReference type="Gramene" id="KCW51995">
    <property type="protein sequence ID" value="KCW51995"/>
    <property type="gene ID" value="EUGRSUZ_J01434"/>
</dbReference>
<keyword evidence="3" id="KW-0203">Cytokinin biosynthesis</keyword>
<comment type="similarity">
    <text evidence="6">Belongs to the SOFL plant protein family.</text>
</comment>
<dbReference type="GO" id="GO:0009691">
    <property type="term" value="P:cytokinin biosynthetic process"/>
    <property type="evidence" value="ECO:0007669"/>
    <property type="project" value="UniProtKB-KW"/>
</dbReference>
<dbReference type="InParanoid" id="A0A059AF42"/>
<accession>A0A059AF42</accession>
<dbReference type="PANTHER" id="PTHR33347">
    <property type="entry name" value="OSJNBA0091C07.3 PROTEIN"/>
    <property type="match status" value="1"/>
</dbReference>
<gene>
    <name evidence="8" type="ORF">EUGRSUZ_J01434</name>
</gene>
<dbReference type="AlphaFoldDB" id="A0A059AF42"/>
<name>A0A059AF42_EUCGR</name>
<dbReference type="OrthoDB" id="1738616at2759"/>
<protein>
    <submittedName>
        <fullName evidence="8">Uncharacterized protein</fullName>
    </submittedName>
</protein>
<evidence type="ECO:0000256" key="3">
    <source>
        <dbReference type="ARBA" id="ARBA00022712"/>
    </source>
</evidence>
<reference evidence="8" key="1">
    <citation type="submission" date="2013-07" db="EMBL/GenBank/DDBJ databases">
        <title>The genome of Eucalyptus grandis.</title>
        <authorList>
            <person name="Schmutz J."/>
            <person name="Hayes R."/>
            <person name="Myburg A."/>
            <person name="Tuskan G."/>
            <person name="Grattapaglia D."/>
            <person name="Rokhsar D.S."/>
        </authorList>
    </citation>
    <scope>NUCLEOTIDE SEQUENCE</scope>
    <source>
        <tissue evidence="8">Leaf extractions</tissue>
    </source>
</reference>
<keyword evidence="2" id="KW-0963">Cytoplasm</keyword>
<evidence type="ECO:0000256" key="7">
    <source>
        <dbReference type="SAM" id="MobiDB-lite"/>
    </source>
</evidence>
<evidence type="ECO:0000256" key="4">
    <source>
        <dbReference type="ARBA" id="ARBA00022864"/>
    </source>
</evidence>
<feature type="region of interest" description="Disordered" evidence="7">
    <location>
        <begin position="24"/>
        <end position="121"/>
    </location>
</feature>
<sequence length="121" mass="13337">MEYSPNHSGAEGFSSSESGWTMYIASPTKEDDSGCTEASWVTQKDQITTISPPGNRRKEGSDDSDDSMASDASSGPSHHRQKHGKDGCSKPDKKQEWFSNEKSKRKEKKKEKGSVVKGPKR</sequence>
<evidence type="ECO:0000256" key="6">
    <source>
        <dbReference type="ARBA" id="ARBA00024199"/>
    </source>
</evidence>
<dbReference type="GO" id="GO:0005737">
    <property type="term" value="C:cytoplasm"/>
    <property type="evidence" value="ECO:0007669"/>
    <property type="project" value="UniProtKB-SubCell"/>
</dbReference>
<dbReference type="EMBL" id="KK198762">
    <property type="protein sequence ID" value="KCW51995.1"/>
    <property type="molecule type" value="Genomic_DNA"/>
</dbReference>